<comment type="caution">
    <text evidence="2">The sequence shown here is derived from an EMBL/GenBank/DDBJ whole genome shotgun (WGS) entry which is preliminary data.</text>
</comment>
<accession>A0A167WAH7</accession>
<sequence length="580" mass="62371">MSAASLLAEAARSRVRIRPGRPPEGTPSRILKTRFHRSTRRPFAHPAPGTTPPSPLSSSLPPAAARGSFGRGGRSGPFRPPPPTSGPANRQQARMPAPDLPPVNEPEPAVTTEKATEEFLLLRKMLLATPPPAVEVSAGHQHPQPPSLLPTTTHEPTSTTALDASDWRTKRLLDRLRASDTRAVYRWLVPTAGHPDAKADAAASAEPDNNSSNSGHPLPLADERDRRYAIAASLPPTVFSELLRCLDPVAVRRHCDAAQSIPISAGLAQFTPLGAHVDQYGIRMLYTALLQALLAVYALRVAPTQNGGGGGGGGSAHPILLHDYVALLRCAGAASDVAALRRYEAALLAYAETARQAAHVESSPKNRAGPGAGAGAAAVRLQRAALTKWHMWYCMHTWCRGLLKGLRPRGASDPNVVRMVPQLLDAYRPFLFADGLVRYRTATGAVQLREPQAHRKVCFVPQTVEVPVLRPHIKYQYRTVDATGQYVPEAAAAETWPVGNAAAAAGPAGVDTDADADADADAPAAALTTAENDVVVPSHRDARRVVRRRTMRVRQFARRTPDLRQLGRKTPRAWLVREFA</sequence>
<feature type="region of interest" description="Disordered" evidence="1">
    <location>
        <begin position="196"/>
        <end position="220"/>
    </location>
</feature>
<evidence type="ECO:0000313" key="2">
    <source>
        <dbReference type="EMBL" id="OAA63541.1"/>
    </source>
</evidence>
<protein>
    <submittedName>
        <fullName evidence="2">Uncharacterized protein</fullName>
    </submittedName>
</protein>
<feature type="region of interest" description="Disordered" evidence="1">
    <location>
        <begin position="134"/>
        <end position="161"/>
    </location>
</feature>
<dbReference type="AlphaFoldDB" id="A0A167WAH7"/>
<dbReference type="EMBL" id="AZHD01000005">
    <property type="protein sequence ID" value="OAA63541.1"/>
    <property type="molecule type" value="Genomic_DNA"/>
</dbReference>
<gene>
    <name evidence="2" type="ORF">SPI_03704</name>
</gene>
<feature type="compositionally biased region" description="Low complexity" evidence="1">
    <location>
        <begin position="1"/>
        <end position="10"/>
    </location>
</feature>
<feature type="compositionally biased region" description="Basic residues" evidence="1">
    <location>
        <begin position="31"/>
        <end position="43"/>
    </location>
</feature>
<evidence type="ECO:0000256" key="1">
    <source>
        <dbReference type="SAM" id="MobiDB-lite"/>
    </source>
</evidence>
<reference evidence="2 3" key="1">
    <citation type="journal article" date="2016" name="Genome Biol. Evol.">
        <title>Divergent and convergent evolution of fungal pathogenicity.</title>
        <authorList>
            <person name="Shang Y."/>
            <person name="Xiao G."/>
            <person name="Zheng P."/>
            <person name="Cen K."/>
            <person name="Zhan S."/>
            <person name="Wang C."/>
        </authorList>
    </citation>
    <scope>NUCLEOTIDE SEQUENCE [LARGE SCALE GENOMIC DNA]</scope>
    <source>
        <strain evidence="2 3">RCEF 264</strain>
    </source>
</reference>
<dbReference type="OrthoDB" id="185373at2759"/>
<organism evidence="2 3">
    <name type="scientific">Niveomyces insectorum RCEF 264</name>
    <dbReference type="NCBI Taxonomy" id="1081102"/>
    <lineage>
        <taxon>Eukaryota</taxon>
        <taxon>Fungi</taxon>
        <taxon>Dikarya</taxon>
        <taxon>Ascomycota</taxon>
        <taxon>Pezizomycotina</taxon>
        <taxon>Sordariomycetes</taxon>
        <taxon>Hypocreomycetidae</taxon>
        <taxon>Hypocreales</taxon>
        <taxon>Cordycipitaceae</taxon>
        <taxon>Niveomyces</taxon>
    </lineage>
</organism>
<name>A0A167WAH7_9HYPO</name>
<keyword evidence="3" id="KW-1185">Reference proteome</keyword>
<feature type="compositionally biased region" description="Low complexity" evidence="1">
    <location>
        <begin position="56"/>
        <end position="68"/>
    </location>
</feature>
<feature type="region of interest" description="Disordered" evidence="1">
    <location>
        <begin position="1"/>
        <end position="115"/>
    </location>
</feature>
<proteinExistence type="predicted"/>
<feature type="compositionally biased region" description="Low complexity" evidence="1">
    <location>
        <begin position="149"/>
        <end position="160"/>
    </location>
</feature>
<feature type="compositionally biased region" description="Low complexity" evidence="1">
    <location>
        <begin position="200"/>
        <end position="214"/>
    </location>
</feature>
<evidence type="ECO:0000313" key="3">
    <source>
        <dbReference type="Proteomes" id="UP000076874"/>
    </source>
</evidence>
<dbReference type="Proteomes" id="UP000076874">
    <property type="component" value="Unassembled WGS sequence"/>
</dbReference>